<keyword evidence="2" id="KW-1185">Reference proteome</keyword>
<evidence type="ECO:0000313" key="1">
    <source>
        <dbReference type="EMBL" id="MDV0446589.1"/>
    </source>
</evidence>
<sequence length="128" mass="13725">MMIMPEPENKNECETECENACGAECKTECETERGDEINPQKFGRYFGVCASFHHSKVCLCPVCSLRPAVGIIMYCAKGACPTYGSGDDGNKTIGCAGADVEGNDSCLCPGCAVYKQFAMEGSDFCKTD</sequence>
<dbReference type="InterPro" id="IPR020075">
    <property type="entry name" value="Uncharacterised_AF2234"/>
</dbReference>
<evidence type="ECO:0008006" key="3">
    <source>
        <dbReference type="Google" id="ProtNLM"/>
    </source>
</evidence>
<reference evidence="1" key="1">
    <citation type="submission" date="2023-06" db="EMBL/GenBank/DDBJ databases">
        <title>Genome sequence of Methanosarcinaceae archaeon Ag5.</title>
        <authorList>
            <person name="Protasov E."/>
            <person name="Platt K."/>
            <person name="Poehlein A."/>
            <person name="Daniel R."/>
            <person name="Brune A."/>
        </authorList>
    </citation>
    <scope>NUCLEOTIDE SEQUENCE</scope>
    <source>
        <strain evidence="1">Ag5</strain>
    </source>
</reference>
<comment type="caution">
    <text evidence="1">The sequence shown here is derived from an EMBL/GenBank/DDBJ whole genome shotgun (WGS) entry which is preliminary data.</text>
</comment>
<dbReference type="RefSeq" id="WP_338098989.1">
    <property type="nucleotide sequence ID" value="NZ_JAWDKD010000008.1"/>
</dbReference>
<accession>A0AAE4SDB6</accession>
<name>A0AAE4SDB6_9EURY</name>
<organism evidence="1 2">
    <name type="scientific">Methanolapillus africanus</name>
    <dbReference type="NCBI Taxonomy" id="3028297"/>
    <lineage>
        <taxon>Archaea</taxon>
        <taxon>Methanobacteriati</taxon>
        <taxon>Methanobacteriota</taxon>
        <taxon>Stenosarchaea group</taxon>
        <taxon>Methanomicrobia</taxon>
        <taxon>Methanosarcinales</taxon>
        <taxon>Methanosarcinaceae</taxon>
        <taxon>Methanolapillus</taxon>
    </lineage>
</organism>
<evidence type="ECO:0000313" key="2">
    <source>
        <dbReference type="Proteomes" id="UP001271789"/>
    </source>
</evidence>
<proteinExistence type="predicted"/>
<dbReference type="Proteomes" id="UP001271789">
    <property type="component" value="Unassembled WGS sequence"/>
</dbReference>
<dbReference type="AlphaFoldDB" id="A0AAE4SDB6"/>
<dbReference type="EMBL" id="JAWDKD010000008">
    <property type="protein sequence ID" value="MDV0446589.1"/>
    <property type="molecule type" value="Genomic_DNA"/>
</dbReference>
<dbReference type="Pfam" id="PF10967">
    <property type="entry name" value="DUF2769"/>
    <property type="match status" value="1"/>
</dbReference>
<protein>
    <recommendedName>
        <fullName evidence="3">DUF2769 domain-containing protein</fullName>
    </recommendedName>
</protein>
<gene>
    <name evidence="1" type="ORF">MsAg5_04350</name>
</gene>